<sequence length="167" mass="18136">MTDTGPADDTITAAQPVLPMAPLTITSSAPANRHGRTAAQMHHFKVELALTERQQEVGEMWRRSIPPQGGMLFIWKKPQHTAMWMRNTLVPLDILFIGRDRRIKGIEEKAVPMSQAIISNPGESMAVLELPAGTAARANLRVGDLVDCNALPPAQNPVPAGMELSGQ</sequence>
<dbReference type="EMBL" id="CP038231">
    <property type="protein sequence ID" value="QDH14354.1"/>
    <property type="molecule type" value="Genomic_DNA"/>
</dbReference>
<accession>A0A4Y6UB44</accession>
<reference evidence="1 2" key="1">
    <citation type="submission" date="2019-03" db="EMBL/GenBank/DDBJ databases">
        <title>The complete genome sequence of Swingsia_sp. F3b2 LMG30590(T).</title>
        <authorList>
            <person name="Chua K.-O."/>
            <person name="Chan K.-G."/>
            <person name="See-Too W.-S."/>
        </authorList>
    </citation>
    <scope>NUCLEOTIDE SEQUENCE [LARGE SCALE GENOMIC DNA]</scope>
    <source>
        <strain evidence="1 2">F3b2</strain>
    </source>
</reference>
<name>A0A4Y6UB44_9PROT</name>
<protein>
    <submittedName>
        <fullName evidence="1">DUF192 domain-containing protein</fullName>
    </submittedName>
</protein>
<proteinExistence type="predicted"/>
<dbReference type="KEGG" id="swf:E3E12_03825"/>
<keyword evidence="2" id="KW-1185">Reference proteome</keyword>
<dbReference type="Gene3D" id="2.60.120.1140">
    <property type="entry name" value="Protein of unknown function DUF192"/>
    <property type="match status" value="1"/>
</dbReference>
<dbReference type="InterPro" id="IPR038695">
    <property type="entry name" value="Saro_0823-like_sf"/>
</dbReference>
<dbReference type="PANTHER" id="PTHR37953">
    <property type="entry name" value="UPF0127 PROTEIN MJ1496"/>
    <property type="match status" value="1"/>
</dbReference>
<organism evidence="1 2">
    <name type="scientific">Formicincola oecophyllae</name>
    <dbReference type="NCBI Taxonomy" id="2558361"/>
    <lineage>
        <taxon>Bacteria</taxon>
        <taxon>Pseudomonadati</taxon>
        <taxon>Pseudomonadota</taxon>
        <taxon>Alphaproteobacteria</taxon>
        <taxon>Acetobacterales</taxon>
        <taxon>Acetobacteraceae</taxon>
        <taxon>Formicincola</taxon>
    </lineage>
</organism>
<gene>
    <name evidence="1" type="ORF">E3E12_03825</name>
</gene>
<dbReference type="Proteomes" id="UP000318709">
    <property type="component" value="Chromosome"/>
</dbReference>
<dbReference type="Pfam" id="PF02643">
    <property type="entry name" value="DUF192"/>
    <property type="match status" value="1"/>
</dbReference>
<dbReference type="PANTHER" id="PTHR37953:SF1">
    <property type="entry name" value="UPF0127 PROTEIN MJ1496"/>
    <property type="match status" value="1"/>
</dbReference>
<dbReference type="AlphaFoldDB" id="A0A4Y6UB44"/>
<evidence type="ECO:0000313" key="1">
    <source>
        <dbReference type="EMBL" id="QDH14354.1"/>
    </source>
</evidence>
<dbReference type="OrthoDB" id="9808290at2"/>
<evidence type="ECO:0000313" key="2">
    <source>
        <dbReference type="Proteomes" id="UP000318709"/>
    </source>
</evidence>
<dbReference type="InterPro" id="IPR003795">
    <property type="entry name" value="DUF192"/>
</dbReference>